<evidence type="ECO:0000313" key="3">
    <source>
        <dbReference type="Proteomes" id="UP000187209"/>
    </source>
</evidence>
<comment type="caution">
    <text evidence="2">The sequence shown here is derived from an EMBL/GenBank/DDBJ whole genome shotgun (WGS) entry which is preliminary data.</text>
</comment>
<dbReference type="Proteomes" id="UP000187209">
    <property type="component" value="Unassembled WGS sequence"/>
</dbReference>
<sequence length="184" mass="21545">MQSFQERFRTKSSTIGKSGELSINPDSSIQRPYDSKIHSPINSPVIKTIAKTIIHPSNTPNKMTTFTVPKYRNLSYKNQDYNFSLNSVETSFKDLSSHKKRKTDYNPYTIRDYYNIKPKKYYELGGLGSPTIGTEDWTKRKNISDKRIEYGKKNTKLQRENTNIDSMINHTEKIRYRFTLDIKI</sequence>
<evidence type="ECO:0000313" key="2">
    <source>
        <dbReference type="EMBL" id="OMJ72855.1"/>
    </source>
</evidence>
<name>A0A1R2B866_9CILI</name>
<feature type="region of interest" description="Disordered" evidence="1">
    <location>
        <begin position="1"/>
        <end position="37"/>
    </location>
</feature>
<feature type="compositionally biased region" description="Polar residues" evidence="1">
    <location>
        <begin position="1"/>
        <end position="16"/>
    </location>
</feature>
<organism evidence="2 3">
    <name type="scientific">Stentor coeruleus</name>
    <dbReference type="NCBI Taxonomy" id="5963"/>
    <lineage>
        <taxon>Eukaryota</taxon>
        <taxon>Sar</taxon>
        <taxon>Alveolata</taxon>
        <taxon>Ciliophora</taxon>
        <taxon>Postciliodesmatophora</taxon>
        <taxon>Heterotrichea</taxon>
        <taxon>Heterotrichida</taxon>
        <taxon>Stentoridae</taxon>
        <taxon>Stentor</taxon>
    </lineage>
</organism>
<accession>A0A1R2B866</accession>
<dbReference type="AlphaFoldDB" id="A0A1R2B866"/>
<evidence type="ECO:0000256" key="1">
    <source>
        <dbReference type="SAM" id="MobiDB-lite"/>
    </source>
</evidence>
<protein>
    <submittedName>
        <fullName evidence="2">Uncharacterized protein</fullName>
    </submittedName>
</protein>
<dbReference type="EMBL" id="MPUH01000868">
    <property type="protein sequence ID" value="OMJ72855.1"/>
    <property type="molecule type" value="Genomic_DNA"/>
</dbReference>
<keyword evidence="3" id="KW-1185">Reference proteome</keyword>
<gene>
    <name evidence="2" type="ORF">SteCoe_28595</name>
</gene>
<proteinExistence type="predicted"/>
<reference evidence="2 3" key="1">
    <citation type="submission" date="2016-11" db="EMBL/GenBank/DDBJ databases">
        <title>The macronuclear genome of Stentor coeruleus: a giant cell with tiny introns.</title>
        <authorList>
            <person name="Slabodnick M."/>
            <person name="Ruby J.G."/>
            <person name="Reiff S.B."/>
            <person name="Swart E.C."/>
            <person name="Gosai S."/>
            <person name="Prabakaran S."/>
            <person name="Witkowska E."/>
            <person name="Larue G.E."/>
            <person name="Fisher S."/>
            <person name="Freeman R.M."/>
            <person name="Gunawardena J."/>
            <person name="Chu W."/>
            <person name="Stover N.A."/>
            <person name="Gregory B.D."/>
            <person name="Nowacki M."/>
            <person name="Derisi J."/>
            <person name="Roy S.W."/>
            <person name="Marshall W.F."/>
            <person name="Sood P."/>
        </authorList>
    </citation>
    <scope>NUCLEOTIDE SEQUENCE [LARGE SCALE GENOMIC DNA]</scope>
    <source>
        <strain evidence="2">WM001</strain>
    </source>
</reference>
<dbReference type="OrthoDB" id="292256at2759"/>